<sequence length="148" mass="16350">MDKLTAAIQEVAEDYGYKRLAAAVGCPYQVLVNQCNPINDRPISLRKFWLMFSITKDMRLLVAFLDEIGAVAVAKGKRDEDASLFDLVVNHQVAAGTVAQVIRQALEDGLITAEEARDIRNAIRAEIDCLTALESELMEMAEPRLAKA</sequence>
<accession>A0AAU7KET9</accession>
<name>A0AAU7KET9_9GAMM</name>
<dbReference type="Pfam" id="PF06892">
    <property type="entry name" value="Phage_CP76"/>
    <property type="match status" value="1"/>
</dbReference>
<proteinExistence type="predicted"/>
<gene>
    <name evidence="1" type="ORF">NFG58_12665</name>
</gene>
<organism evidence="1">
    <name type="scientific">Halomonas sp. RT37</name>
    <dbReference type="NCBI Taxonomy" id="2950872"/>
    <lineage>
        <taxon>Bacteria</taxon>
        <taxon>Pseudomonadati</taxon>
        <taxon>Pseudomonadota</taxon>
        <taxon>Gammaproteobacteria</taxon>
        <taxon>Oceanospirillales</taxon>
        <taxon>Halomonadaceae</taxon>
        <taxon>Halomonas</taxon>
    </lineage>
</organism>
<dbReference type="EMBL" id="CP098827">
    <property type="protein sequence ID" value="XBO69478.1"/>
    <property type="molecule type" value="Genomic_DNA"/>
</dbReference>
<dbReference type="RefSeq" id="WP_348826634.1">
    <property type="nucleotide sequence ID" value="NZ_CP098827.1"/>
</dbReference>
<protein>
    <submittedName>
        <fullName evidence="1">Phage regulatory CII family protein</fullName>
    </submittedName>
</protein>
<dbReference type="AlphaFoldDB" id="A0AAU7KET9"/>
<dbReference type="GO" id="GO:0003677">
    <property type="term" value="F:DNA binding"/>
    <property type="evidence" value="ECO:0007669"/>
    <property type="project" value="InterPro"/>
</dbReference>
<dbReference type="InterPro" id="IPR009679">
    <property type="entry name" value="Phage_186_CII-like"/>
</dbReference>
<reference evidence="1" key="1">
    <citation type="submission" date="2022-06" db="EMBL/GenBank/DDBJ databases">
        <title>A novel DMS-producing enzyme.</title>
        <authorList>
            <person name="Zhang Y."/>
        </authorList>
    </citation>
    <scope>NUCLEOTIDE SEQUENCE</scope>
    <source>
        <strain evidence="1">RT37</strain>
    </source>
</reference>
<evidence type="ECO:0000313" key="1">
    <source>
        <dbReference type="EMBL" id="XBO69478.1"/>
    </source>
</evidence>